<dbReference type="InterPro" id="IPR013786">
    <property type="entry name" value="AcylCoA_DH/ox_N"/>
</dbReference>
<evidence type="ECO:0000256" key="8">
    <source>
        <dbReference type="RuleBase" id="RU362125"/>
    </source>
</evidence>
<evidence type="ECO:0000256" key="6">
    <source>
        <dbReference type="ARBA" id="ARBA00022827"/>
    </source>
</evidence>
<dbReference type="FunFam" id="2.40.110.10:FF:000001">
    <property type="entry name" value="Acyl-CoA dehydrogenase, mitochondrial"/>
    <property type="match status" value="1"/>
</dbReference>
<dbReference type="PANTHER" id="PTHR43884">
    <property type="entry name" value="ACYL-COA DEHYDROGENASE"/>
    <property type="match status" value="1"/>
</dbReference>
<proteinExistence type="inferred from homology"/>
<dbReference type="Gene3D" id="1.10.540.10">
    <property type="entry name" value="Acyl-CoA dehydrogenase/oxidase, N-terminal domain"/>
    <property type="match status" value="1"/>
</dbReference>
<comment type="cofactor">
    <cofactor evidence="1 8">
        <name>FAD</name>
        <dbReference type="ChEBI" id="CHEBI:57692"/>
    </cofactor>
</comment>
<dbReference type="Pfam" id="PF00441">
    <property type="entry name" value="Acyl-CoA_dh_1"/>
    <property type="match status" value="1"/>
</dbReference>
<keyword evidence="7 8" id="KW-0560">Oxidoreductase</keyword>
<dbReference type="PANTHER" id="PTHR43884:SF12">
    <property type="entry name" value="ISOVALERYL-COA DEHYDROGENASE, MITOCHONDRIAL-RELATED"/>
    <property type="match status" value="1"/>
</dbReference>
<evidence type="ECO:0000256" key="3">
    <source>
        <dbReference type="ARBA" id="ARBA00009347"/>
    </source>
</evidence>
<reference evidence="13" key="1">
    <citation type="submission" date="2016-10" db="EMBL/GenBank/DDBJ databases">
        <authorList>
            <person name="Varghese N."/>
            <person name="Submissions S."/>
        </authorList>
    </citation>
    <scope>NUCLEOTIDE SEQUENCE [LARGE SCALE GENOMIC DNA]</scope>
    <source>
        <strain evidence="13">JCM 21621</strain>
    </source>
</reference>
<dbReference type="SUPFAM" id="SSF47203">
    <property type="entry name" value="Acyl-CoA dehydrogenase C-terminal domain-like"/>
    <property type="match status" value="1"/>
</dbReference>
<dbReference type="OrthoDB" id="9775090at2"/>
<dbReference type="FunFam" id="1.20.140.10:FF:000001">
    <property type="entry name" value="Acyl-CoA dehydrogenase"/>
    <property type="match status" value="1"/>
</dbReference>
<dbReference type="InterPro" id="IPR046373">
    <property type="entry name" value="Acyl-CoA_Oxase/DH_mid-dom_sf"/>
</dbReference>
<dbReference type="InterPro" id="IPR009075">
    <property type="entry name" value="AcylCo_DH/oxidase_C"/>
</dbReference>
<dbReference type="Gene3D" id="1.20.140.10">
    <property type="entry name" value="Butyryl-CoA Dehydrogenase, subunit A, domain 3"/>
    <property type="match status" value="1"/>
</dbReference>
<dbReference type="SUPFAM" id="SSF56645">
    <property type="entry name" value="Acyl-CoA dehydrogenase NM domain-like"/>
    <property type="match status" value="1"/>
</dbReference>
<keyword evidence="13" id="KW-1185">Reference proteome</keyword>
<dbReference type="InterPro" id="IPR037069">
    <property type="entry name" value="AcylCoA_DH/ox_N_sf"/>
</dbReference>
<evidence type="ECO:0000256" key="7">
    <source>
        <dbReference type="ARBA" id="ARBA00023002"/>
    </source>
</evidence>
<dbReference type="Pfam" id="PF02771">
    <property type="entry name" value="Acyl-CoA_dh_N"/>
    <property type="match status" value="1"/>
</dbReference>
<evidence type="ECO:0000259" key="9">
    <source>
        <dbReference type="Pfam" id="PF00441"/>
    </source>
</evidence>
<gene>
    <name evidence="12" type="ORF">SAMN05216193_101151</name>
</gene>
<dbReference type="STRING" id="198616.SAMN05216193_101151"/>
<evidence type="ECO:0000259" key="10">
    <source>
        <dbReference type="Pfam" id="PF02770"/>
    </source>
</evidence>
<dbReference type="InterPro" id="IPR006089">
    <property type="entry name" value="Acyl-CoA_DH_CS"/>
</dbReference>
<keyword evidence="4" id="KW-0101">Branched-chain amino acid catabolism</keyword>
<feature type="domain" description="Acyl-CoA dehydrogenase/oxidase N-terminal" evidence="11">
    <location>
        <begin position="13"/>
        <end position="121"/>
    </location>
</feature>
<keyword evidence="6 8" id="KW-0274">FAD</keyword>
<feature type="domain" description="Acyl-CoA dehydrogenase/oxidase C-terminal" evidence="9">
    <location>
        <begin position="233"/>
        <end position="381"/>
    </location>
</feature>
<dbReference type="AlphaFoldDB" id="A0A1G9YPQ8"/>
<dbReference type="RefSeq" id="WP_084310488.1">
    <property type="nucleotide sequence ID" value="NZ_FNIJ01000001.1"/>
</dbReference>
<evidence type="ECO:0000313" key="13">
    <source>
        <dbReference type="Proteomes" id="UP000242957"/>
    </source>
</evidence>
<evidence type="ECO:0000313" key="12">
    <source>
        <dbReference type="EMBL" id="SDN11012.1"/>
    </source>
</evidence>
<dbReference type="Pfam" id="PF02770">
    <property type="entry name" value="Acyl-CoA_dh_M"/>
    <property type="match status" value="1"/>
</dbReference>
<dbReference type="InterPro" id="IPR009100">
    <property type="entry name" value="AcylCoA_DH/oxidase_NM_dom_sf"/>
</dbReference>
<dbReference type="InterPro" id="IPR006091">
    <property type="entry name" value="Acyl-CoA_Oxase/DH_mid-dom"/>
</dbReference>
<evidence type="ECO:0000259" key="11">
    <source>
        <dbReference type="Pfam" id="PF02771"/>
    </source>
</evidence>
<dbReference type="EMBL" id="FNIJ01000001">
    <property type="protein sequence ID" value="SDN11012.1"/>
    <property type="molecule type" value="Genomic_DNA"/>
</dbReference>
<dbReference type="Proteomes" id="UP000242957">
    <property type="component" value="Unassembled WGS sequence"/>
</dbReference>
<name>A0A1G9YPQ8_9PSED</name>
<sequence length="381" mass="42034">MLDNYRSPWMDADVEAFADSVRRFVVDTLAPREDKWREDHRADRESWLACGEMGMILPDVDVEYGGAGGTAAHLAVVINELSYAGVAGLGLGINHIVGHYILDDGTEEQKQYWLPRIASGECICSVAMTEPGTGSDLQAVRTRAVKQGDKYVINGAKTFITNGQLSDMVAVVAKTDPEGGSKGISIFLVDTRLPGFRRGKCLDKVGMPSSDTSEMYFDDVEVSAECLLGGVEGRGFYTLMKQLPYERAQIALGAAAQMERALKLTVEYTRDRKVFGKPVIDFQNSRFVLADVKATALAGRTFCDHIIQQWIDGKLDSTLASMGKFWLTERNSEVIDKCLQLFGGYGYMNEYPIARMFADARVARIYGGANEIQRELVGRSL</sequence>
<protein>
    <submittedName>
        <fullName evidence="12">Acyl-CoA dehydrogenase</fullName>
    </submittedName>
</protein>
<comment type="pathway">
    <text evidence="2">Amino-acid degradation; L-valine degradation.</text>
</comment>
<comment type="similarity">
    <text evidence="3 8">Belongs to the acyl-CoA dehydrogenase family.</text>
</comment>
<dbReference type="PROSITE" id="PS00073">
    <property type="entry name" value="ACYL_COA_DH_2"/>
    <property type="match status" value="1"/>
</dbReference>
<feature type="domain" description="Acyl-CoA oxidase/dehydrogenase middle" evidence="10">
    <location>
        <begin position="126"/>
        <end position="220"/>
    </location>
</feature>
<dbReference type="InterPro" id="IPR036250">
    <property type="entry name" value="AcylCo_DH-like_C"/>
</dbReference>
<evidence type="ECO:0000256" key="5">
    <source>
        <dbReference type="ARBA" id="ARBA00022630"/>
    </source>
</evidence>
<dbReference type="Gene3D" id="2.40.110.10">
    <property type="entry name" value="Butyryl-CoA Dehydrogenase, subunit A, domain 2"/>
    <property type="match status" value="1"/>
</dbReference>
<dbReference type="GO" id="GO:0003995">
    <property type="term" value="F:acyl-CoA dehydrogenase activity"/>
    <property type="evidence" value="ECO:0007669"/>
    <property type="project" value="InterPro"/>
</dbReference>
<evidence type="ECO:0000256" key="1">
    <source>
        <dbReference type="ARBA" id="ARBA00001974"/>
    </source>
</evidence>
<accession>A0A1G9YPQ8</accession>
<dbReference type="GO" id="GO:0050660">
    <property type="term" value="F:flavin adenine dinucleotide binding"/>
    <property type="evidence" value="ECO:0007669"/>
    <property type="project" value="InterPro"/>
</dbReference>
<evidence type="ECO:0000256" key="4">
    <source>
        <dbReference type="ARBA" id="ARBA00022456"/>
    </source>
</evidence>
<dbReference type="GO" id="GO:0009083">
    <property type="term" value="P:branched-chain amino acid catabolic process"/>
    <property type="evidence" value="ECO:0007669"/>
    <property type="project" value="UniProtKB-KW"/>
</dbReference>
<evidence type="ECO:0000256" key="2">
    <source>
        <dbReference type="ARBA" id="ARBA00005109"/>
    </source>
</evidence>
<organism evidence="12 13">
    <name type="scientific">Pseudomonas jinjuensis</name>
    <dbReference type="NCBI Taxonomy" id="198616"/>
    <lineage>
        <taxon>Bacteria</taxon>
        <taxon>Pseudomonadati</taxon>
        <taxon>Pseudomonadota</taxon>
        <taxon>Gammaproteobacteria</taxon>
        <taxon>Pseudomonadales</taxon>
        <taxon>Pseudomonadaceae</taxon>
        <taxon>Pseudomonas</taxon>
    </lineage>
</organism>
<keyword evidence="5 8" id="KW-0285">Flavoprotein</keyword>